<reference evidence="1" key="1">
    <citation type="submission" date="2023-07" db="EMBL/GenBank/DDBJ databases">
        <title>Genomic Encyclopedia of Type Strains, Phase IV (KMG-IV): sequencing the most valuable type-strain genomes for metagenomic binning, comparative biology and taxonomic classification.</title>
        <authorList>
            <person name="Goeker M."/>
        </authorList>
    </citation>
    <scope>NUCLEOTIDE SEQUENCE</scope>
    <source>
        <strain evidence="1">DSM 19659</strain>
    </source>
</reference>
<name>A0AAE3V9R2_9FIRM</name>
<organism evidence="1 2">
    <name type="scientific">Moryella indoligenes</name>
    <dbReference type="NCBI Taxonomy" id="371674"/>
    <lineage>
        <taxon>Bacteria</taxon>
        <taxon>Bacillati</taxon>
        <taxon>Bacillota</taxon>
        <taxon>Clostridia</taxon>
        <taxon>Lachnospirales</taxon>
        <taxon>Lachnospiraceae</taxon>
        <taxon>Moryella</taxon>
    </lineage>
</organism>
<evidence type="ECO:0000313" key="2">
    <source>
        <dbReference type="Proteomes" id="UP001241537"/>
    </source>
</evidence>
<dbReference type="EMBL" id="JAUSTO010000004">
    <property type="protein sequence ID" value="MDQ0152137.1"/>
    <property type="molecule type" value="Genomic_DNA"/>
</dbReference>
<keyword evidence="2" id="KW-1185">Reference proteome</keyword>
<proteinExistence type="predicted"/>
<protein>
    <submittedName>
        <fullName evidence="1">CxxC motif-containing protein</fullName>
    </submittedName>
</protein>
<evidence type="ECO:0000313" key="1">
    <source>
        <dbReference type="EMBL" id="MDQ0152137.1"/>
    </source>
</evidence>
<sequence length="133" mass="14578">MNRVEKKSYICIICPNGCEISAEFERRADGSTRFLAAEGQACKRGERYVQKELDSPERTIASTVPVEGGVLPLASVRITAPIPKGRIPEAMQEIRKYRLKAPVKAGTVLNDHFLGLEVSLIVTKHVEEAGDVG</sequence>
<dbReference type="PANTHER" id="PTHR39450:SF1">
    <property type="entry name" value="DUF1667 DOMAIN-CONTAINING PROTEIN"/>
    <property type="match status" value="1"/>
</dbReference>
<dbReference type="PANTHER" id="PTHR39450">
    <property type="entry name" value="MOLYBDOPTERIN OXIDOREDUCTASE, 4FE-4S CLUSTER-BINDING SUBUNIT"/>
    <property type="match status" value="1"/>
</dbReference>
<comment type="caution">
    <text evidence="1">The sequence shown here is derived from an EMBL/GenBank/DDBJ whole genome shotgun (WGS) entry which is preliminary data.</text>
</comment>
<gene>
    <name evidence="1" type="ORF">J2S20_000822</name>
</gene>
<dbReference type="AlphaFoldDB" id="A0AAE3V9R2"/>
<dbReference type="InterPro" id="IPR036593">
    <property type="entry name" value="CPE0013-like_sf"/>
</dbReference>
<dbReference type="Proteomes" id="UP001241537">
    <property type="component" value="Unassembled WGS sequence"/>
</dbReference>
<dbReference type="InterPro" id="IPR012460">
    <property type="entry name" value="DUF1667"/>
</dbReference>
<dbReference type="Pfam" id="PF07892">
    <property type="entry name" value="DUF1667"/>
    <property type="match status" value="1"/>
</dbReference>
<accession>A0AAE3V9R2</accession>
<dbReference type="Gene3D" id="3.10.530.10">
    <property type="entry name" value="CPE0013-like"/>
    <property type="match status" value="1"/>
</dbReference>
<dbReference type="RefSeq" id="WP_307253491.1">
    <property type="nucleotide sequence ID" value="NZ_JAUSTO010000004.1"/>
</dbReference>
<dbReference type="SUPFAM" id="SSF160148">
    <property type="entry name" value="CPE0013-like"/>
    <property type="match status" value="1"/>
</dbReference>